<reference evidence="1 2" key="1">
    <citation type="submission" date="2011-11" db="EMBL/GenBank/DDBJ databases">
        <title>Improved High-Quality Draft sequence of Beggiatoa alba B18lD.</title>
        <authorList>
            <consortium name="US DOE Joint Genome Institute"/>
            <person name="Lucas S."/>
            <person name="Han J."/>
            <person name="Lapidus A."/>
            <person name="Cheng J.-F."/>
            <person name="Goodwin L."/>
            <person name="Pitluck S."/>
            <person name="Peters L."/>
            <person name="Mikhailova N."/>
            <person name="Held B."/>
            <person name="Detter J.C."/>
            <person name="Han C."/>
            <person name="Tapia R."/>
            <person name="Land M."/>
            <person name="Hauser L."/>
            <person name="Kyrpides N."/>
            <person name="Ivanova N."/>
            <person name="Pagani I."/>
            <person name="Samuel K."/>
            <person name="Teske A."/>
            <person name="Mueller J."/>
            <person name="Woyke T."/>
        </authorList>
    </citation>
    <scope>NUCLEOTIDE SEQUENCE [LARGE SCALE GENOMIC DNA]</scope>
    <source>
        <strain evidence="1 2">B18LD</strain>
    </source>
</reference>
<organism evidence="1 2">
    <name type="scientific">Beggiatoa alba B18LD</name>
    <dbReference type="NCBI Taxonomy" id="395493"/>
    <lineage>
        <taxon>Bacteria</taxon>
        <taxon>Pseudomonadati</taxon>
        <taxon>Pseudomonadota</taxon>
        <taxon>Gammaproteobacteria</taxon>
        <taxon>Thiotrichales</taxon>
        <taxon>Thiotrichaceae</taxon>
        <taxon>Beggiatoa</taxon>
    </lineage>
</organism>
<dbReference type="HOGENOM" id="CLU_1068175_0_0_6"/>
<proteinExistence type="predicted"/>
<dbReference type="eggNOG" id="ENOG5032XZK">
    <property type="taxonomic scope" value="Bacteria"/>
</dbReference>
<dbReference type="AlphaFoldDB" id="I3CDH0"/>
<name>I3CDH0_9GAMM</name>
<evidence type="ECO:0000313" key="1">
    <source>
        <dbReference type="EMBL" id="EIJ41663.1"/>
    </source>
</evidence>
<keyword evidence="2" id="KW-1185">Reference proteome</keyword>
<dbReference type="STRING" id="395493.BegalDRAFT_0751"/>
<sequence>MADKFSFKTLAQNVLTLEINTIINTSMIGCKLPNSRREALWEIAADYNRAMRELGYLPVAEFHQWDGAGIMSFLELRERAKLAGQLIEQELALSKNKPIELIQPLKENLTIFTRIKIQSEQIVSMFISLAHQAGEHMDLDAIKALAKNDPDFREKTKIWNNDLERQRMQDAELADLDISPSQLSFIRKIWEIGTERIVLQTVIQVEGDITTRISEYLLQHPNPTILKLHNESILTAVQFWSNLVKTVGEFASGLISKVIR</sequence>
<gene>
    <name evidence="1" type="ORF">BegalDRAFT_0751</name>
</gene>
<evidence type="ECO:0000313" key="2">
    <source>
        <dbReference type="Proteomes" id="UP000005744"/>
    </source>
</evidence>
<dbReference type="Proteomes" id="UP000005744">
    <property type="component" value="Unassembled WGS sequence"/>
</dbReference>
<dbReference type="PROSITE" id="PS51257">
    <property type="entry name" value="PROKAR_LIPOPROTEIN"/>
    <property type="match status" value="1"/>
</dbReference>
<dbReference type="OrthoDB" id="7362591at2"/>
<dbReference type="EMBL" id="JH600070">
    <property type="protein sequence ID" value="EIJ41663.1"/>
    <property type="molecule type" value="Genomic_DNA"/>
</dbReference>
<protein>
    <submittedName>
        <fullName evidence="1">Uncharacterized protein</fullName>
    </submittedName>
</protein>
<dbReference type="RefSeq" id="WP_002683785.1">
    <property type="nucleotide sequence ID" value="NZ_JH600070.1"/>
</dbReference>
<accession>I3CDH0</accession>